<evidence type="ECO:0000313" key="1">
    <source>
        <dbReference type="EMBL" id="KAF0406168.1"/>
    </source>
</evidence>
<name>A0A8H3X4B6_GIGMA</name>
<accession>A0A8H3X4B6</accession>
<dbReference type="EMBL" id="WTPW01001943">
    <property type="protein sequence ID" value="KAF0406168.1"/>
    <property type="molecule type" value="Genomic_DNA"/>
</dbReference>
<keyword evidence="2" id="KW-1185">Reference proteome</keyword>
<dbReference type="Proteomes" id="UP000439903">
    <property type="component" value="Unassembled WGS sequence"/>
</dbReference>
<sequence>MLNPHKSGKLWLNELVALTVWNTIDSDMSRHMALNMFVTLLLLYEENTTNIIHAIFQQDKIVRECHTKRLSNGNFLENSGHN</sequence>
<gene>
    <name evidence="1" type="ORF">F8M41_008871</name>
</gene>
<organism evidence="1 2">
    <name type="scientific">Gigaspora margarita</name>
    <dbReference type="NCBI Taxonomy" id="4874"/>
    <lineage>
        <taxon>Eukaryota</taxon>
        <taxon>Fungi</taxon>
        <taxon>Fungi incertae sedis</taxon>
        <taxon>Mucoromycota</taxon>
        <taxon>Glomeromycotina</taxon>
        <taxon>Glomeromycetes</taxon>
        <taxon>Diversisporales</taxon>
        <taxon>Gigasporaceae</taxon>
        <taxon>Gigaspora</taxon>
    </lineage>
</organism>
<proteinExistence type="predicted"/>
<protein>
    <submittedName>
        <fullName evidence="1">Uncharacterized protein</fullName>
    </submittedName>
</protein>
<dbReference type="AlphaFoldDB" id="A0A8H3X4B6"/>
<reference evidence="1 2" key="1">
    <citation type="journal article" date="2019" name="Environ. Microbiol.">
        <title>At the nexus of three kingdoms: the genome of the mycorrhizal fungus Gigaspora margarita provides insights into plant, endobacterial and fungal interactions.</title>
        <authorList>
            <person name="Venice F."/>
            <person name="Ghignone S."/>
            <person name="Salvioli di Fossalunga A."/>
            <person name="Amselem J."/>
            <person name="Novero M."/>
            <person name="Xianan X."/>
            <person name="Sedzielewska Toro K."/>
            <person name="Morin E."/>
            <person name="Lipzen A."/>
            <person name="Grigoriev I.V."/>
            <person name="Henrissat B."/>
            <person name="Martin F.M."/>
            <person name="Bonfante P."/>
        </authorList>
    </citation>
    <scope>NUCLEOTIDE SEQUENCE [LARGE SCALE GENOMIC DNA]</scope>
    <source>
        <strain evidence="1 2">BEG34</strain>
    </source>
</reference>
<evidence type="ECO:0000313" key="2">
    <source>
        <dbReference type="Proteomes" id="UP000439903"/>
    </source>
</evidence>
<comment type="caution">
    <text evidence="1">The sequence shown here is derived from an EMBL/GenBank/DDBJ whole genome shotgun (WGS) entry which is preliminary data.</text>
</comment>